<reference evidence="3" key="1">
    <citation type="journal article" date="2019" name="Int. J. Syst. Evol. Microbiol.">
        <title>The Global Catalogue of Microorganisms (GCM) 10K type strain sequencing project: providing services to taxonomists for standard genome sequencing and annotation.</title>
        <authorList>
            <consortium name="The Broad Institute Genomics Platform"/>
            <consortium name="The Broad Institute Genome Sequencing Center for Infectious Disease"/>
            <person name="Wu L."/>
            <person name="Ma J."/>
        </authorList>
    </citation>
    <scope>NUCLEOTIDE SEQUENCE [LARGE SCALE GENOMIC DNA]</scope>
    <source>
        <strain evidence="3">CGMCC 4.7241</strain>
    </source>
</reference>
<evidence type="ECO:0000313" key="3">
    <source>
        <dbReference type="Proteomes" id="UP001595699"/>
    </source>
</evidence>
<accession>A0ABV7YES2</accession>
<keyword evidence="3" id="KW-1185">Reference proteome</keyword>
<comment type="caution">
    <text evidence="2">The sequence shown here is derived from an EMBL/GenBank/DDBJ whole genome shotgun (WGS) entry which is preliminary data.</text>
</comment>
<dbReference type="InterPro" id="IPR038752">
    <property type="entry name" value="IQCH"/>
</dbReference>
<organism evidence="2 3">
    <name type="scientific">Tenggerimyces flavus</name>
    <dbReference type="NCBI Taxonomy" id="1708749"/>
    <lineage>
        <taxon>Bacteria</taxon>
        <taxon>Bacillati</taxon>
        <taxon>Actinomycetota</taxon>
        <taxon>Actinomycetes</taxon>
        <taxon>Propionibacteriales</taxon>
        <taxon>Nocardioidaceae</taxon>
        <taxon>Tenggerimyces</taxon>
    </lineage>
</organism>
<dbReference type="PANTHER" id="PTHR14465:SF0">
    <property type="entry name" value="IQ DOMAIN-CONTAINING PROTEIN H"/>
    <property type="match status" value="1"/>
</dbReference>
<gene>
    <name evidence="2" type="ORF">ACFOUW_22765</name>
</gene>
<feature type="domain" description="IQCH-like ATP-grasp" evidence="1">
    <location>
        <begin position="193"/>
        <end position="260"/>
    </location>
</feature>
<sequence length="428" mass="46467">MTGMLRGDVSAKPLTLSQLNETARYERFDELQRRMPAVWDAMRLNHADESVVVVPSVSIDRAVAYPGSLSQAYEERLLFLLLLLRQPRLRMTYVTSMPIAPGIVEYYLALLPGVIPSHARARLDLVSVDDASPASLSEKLLARPRLLAKIAAGIANPRRSHLIPYNTTTLERDIAISLGIPMYGADPRLAELGTKTGCRRLFAETGVPYPLGFENLHDVEEVVEAIGSMRRTRPTIAEVIVKLDEGVAGAGNATVDLRGLPEPGSAGERDAVRERVLGMRLEAQGTPLDTYLAKLTEGGIVEERITGQELRSPSVQLRITPNGSVELLSTHDQLLGGLTGQTYLGCVFPAEPAYARTISTHAAAIADRLVGLGVLGRFAIDFVVARERDGSWSAYAIEVTCARAARRTRSSRCSSSPTAATTRTPRCS</sequence>
<feature type="domain" description="IQCH-like ATP-grasp" evidence="1">
    <location>
        <begin position="295"/>
        <end position="386"/>
    </location>
</feature>
<dbReference type="PANTHER" id="PTHR14465">
    <property type="entry name" value="IQ DOMAIN-CONTAINING PROTEIN H"/>
    <property type="match status" value="1"/>
</dbReference>
<dbReference type="Proteomes" id="UP001595699">
    <property type="component" value="Unassembled WGS sequence"/>
</dbReference>
<evidence type="ECO:0000259" key="1">
    <source>
        <dbReference type="Pfam" id="PF24923"/>
    </source>
</evidence>
<dbReference type="Pfam" id="PF24923">
    <property type="entry name" value="ATP-grasp_IQCH"/>
    <property type="match status" value="2"/>
</dbReference>
<dbReference type="RefSeq" id="WP_205118553.1">
    <property type="nucleotide sequence ID" value="NZ_JAFBCM010000001.1"/>
</dbReference>
<name>A0ABV7YES2_9ACTN</name>
<evidence type="ECO:0000313" key="2">
    <source>
        <dbReference type="EMBL" id="MFC3763678.1"/>
    </source>
</evidence>
<dbReference type="EMBL" id="JBHRZH010000020">
    <property type="protein sequence ID" value="MFC3763678.1"/>
    <property type="molecule type" value="Genomic_DNA"/>
</dbReference>
<proteinExistence type="predicted"/>
<dbReference type="InterPro" id="IPR056855">
    <property type="entry name" value="ATP-grasp_IQCH"/>
</dbReference>
<protein>
    <recommendedName>
        <fullName evidence="1">IQCH-like ATP-grasp domain-containing protein</fullName>
    </recommendedName>
</protein>